<sequence>MVLLGIIIGYFVGKILIGGILFTFLTKADEDPNGSSGKFFEYFGGLIGAISLGFLFNEF</sequence>
<reference evidence="2 3" key="1">
    <citation type="submission" date="2016-10" db="EMBL/GenBank/DDBJ databases">
        <authorList>
            <person name="de Groot N.N."/>
        </authorList>
    </citation>
    <scope>NUCLEOTIDE SEQUENCE [LARGE SCALE GENOMIC DNA]</scope>
    <source>
        <strain evidence="2 3">CGMCC 1.7005</strain>
    </source>
</reference>
<dbReference type="STRING" id="477690.SAMN05216474_2688"/>
<feature type="transmembrane region" description="Helical" evidence="1">
    <location>
        <begin position="39"/>
        <end position="56"/>
    </location>
</feature>
<feature type="transmembrane region" description="Helical" evidence="1">
    <location>
        <begin position="6"/>
        <end position="27"/>
    </location>
</feature>
<gene>
    <name evidence="2" type="ORF">SAMN05216474_2688</name>
</gene>
<evidence type="ECO:0000256" key="1">
    <source>
        <dbReference type="SAM" id="Phobius"/>
    </source>
</evidence>
<proteinExistence type="predicted"/>
<keyword evidence="1" id="KW-1133">Transmembrane helix</keyword>
<keyword evidence="3" id="KW-1185">Reference proteome</keyword>
<protein>
    <submittedName>
        <fullName evidence="2">Uncharacterized protein</fullName>
    </submittedName>
</protein>
<dbReference type="RefSeq" id="WP_090251468.1">
    <property type="nucleotide sequence ID" value="NZ_FPAS01000005.1"/>
</dbReference>
<dbReference type="EMBL" id="FPAS01000005">
    <property type="protein sequence ID" value="SFT85023.1"/>
    <property type="molecule type" value="Genomic_DNA"/>
</dbReference>
<name>A0A1I7BCV0_9FLAO</name>
<keyword evidence="1" id="KW-0812">Transmembrane</keyword>
<dbReference type="AlphaFoldDB" id="A0A1I7BCV0"/>
<keyword evidence="1" id="KW-0472">Membrane</keyword>
<evidence type="ECO:0000313" key="2">
    <source>
        <dbReference type="EMBL" id="SFT85023.1"/>
    </source>
</evidence>
<organism evidence="2 3">
    <name type="scientific">Lishizhenia tianjinensis</name>
    <dbReference type="NCBI Taxonomy" id="477690"/>
    <lineage>
        <taxon>Bacteria</taxon>
        <taxon>Pseudomonadati</taxon>
        <taxon>Bacteroidota</taxon>
        <taxon>Flavobacteriia</taxon>
        <taxon>Flavobacteriales</taxon>
        <taxon>Crocinitomicaceae</taxon>
        <taxon>Lishizhenia</taxon>
    </lineage>
</organism>
<evidence type="ECO:0000313" key="3">
    <source>
        <dbReference type="Proteomes" id="UP000236454"/>
    </source>
</evidence>
<dbReference type="Proteomes" id="UP000236454">
    <property type="component" value="Unassembled WGS sequence"/>
</dbReference>
<accession>A0A1I7BCV0</accession>